<feature type="chain" id="PRO_5045358107" evidence="1">
    <location>
        <begin position="22"/>
        <end position="142"/>
    </location>
</feature>
<name>A0ABN2AQ29_9ACTN</name>
<gene>
    <name evidence="2" type="ORF">GCM10009827_044370</name>
</gene>
<evidence type="ECO:0000256" key="1">
    <source>
        <dbReference type="SAM" id="SignalP"/>
    </source>
</evidence>
<feature type="signal peptide" evidence="1">
    <location>
        <begin position="1"/>
        <end position="21"/>
    </location>
</feature>
<comment type="caution">
    <text evidence="2">The sequence shown here is derived from an EMBL/GenBank/DDBJ whole genome shotgun (WGS) entry which is preliminary data.</text>
</comment>
<accession>A0ABN2AQ29</accession>
<sequence length="142" mass="14927">MPYLPGMALLALTSPLAPVVAAVEGLRLQHPDLVRCIARGLMTSGGDGWRPGTDRCALAVLLVAGWTRARRVPLPACGETFLNQAGQLGIRRARVAVLCDDPVAGAPGVVVAASRHELLQIVLEHAVDAGPELRSTLQKLKA</sequence>
<protein>
    <submittedName>
        <fullName evidence="2">Uncharacterized protein</fullName>
    </submittedName>
</protein>
<evidence type="ECO:0000313" key="3">
    <source>
        <dbReference type="Proteomes" id="UP001501470"/>
    </source>
</evidence>
<dbReference type="EMBL" id="BAAAQD010000008">
    <property type="protein sequence ID" value="GAA1523100.1"/>
    <property type="molecule type" value="Genomic_DNA"/>
</dbReference>
<reference evidence="2 3" key="1">
    <citation type="journal article" date="2019" name="Int. J. Syst. Evol. Microbiol.">
        <title>The Global Catalogue of Microorganisms (GCM) 10K type strain sequencing project: providing services to taxonomists for standard genome sequencing and annotation.</title>
        <authorList>
            <consortium name="The Broad Institute Genomics Platform"/>
            <consortium name="The Broad Institute Genome Sequencing Center for Infectious Disease"/>
            <person name="Wu L."/>
            <person name="Ma J."/>
        </authorList>
    </citation>
    <scope>NUCLEOTIDE SEQUENCE [LARGE SCALE GENOMIC DNA]</scope>
    <source>
        <strain evidence="2 3">JCM 15933</strain>
    </source>
</reference>
<keyword evidence="1" id="KW-0732">Signal</keyword>
<proteinExistence type="predicted"/>
<organism evidence="2 3">
    <name type="scientific">Dactylosporangium maewongense</name>
    <dbReference type="NCBI Taxonomy" id="634393"/>
    <lineage>
        <taxon>Bacteria</taxon>
        <taxon>Bacillati</taxon>
        <taxon>Actinomycetota</taxon>
        <taxon>Actinomycetes</taxon>
        <taxon>Micromonosporales</taxon>
        <taxon>Micromonosporaceae</taxon>
        <taxon>Dactylosporangium</taxon>
    </lineage>
</organism>
<keyword evidence="3" id="KW-1185">Reference proteome</keyword>
<evidence type="ECO:0000313" key="2">
    <source>
        <dbReference type="EMBL" id="GAA1523100.1"/>
    </source>
</evidence>
<dbReference type="Proteomes" id="UP001501470">
    <property type="component" value="Unassembled WGS sequence"/>
</dbReference>